<dbReference type="SUPFAM" id="SSF101908">
    <property type="entry name" value="Putative isomerase YbhE"/>
    <property type="match status" value="1"/>
</dbReference>
<gene>
    <name evidence="5" type="ORF">R7226_07215</name>
</gene>
<keyword evidence="1" id="KW-0677">Repeat</keyword>
<accession>A0ABU4HLD6</accession>
<reference evidence="6" key="1">
    <citation type="submission" date="2023-07" db="EMBL/GenBank/DDBJ databases">
        <title>Conexibacter stalactiti sp. nov., isolated from stalactites in a lava cave and emended description of the genus Conexibacter.</title>
        <authorList>
            <person name="Lee S.D."/>
        </authorList>
    </citation>
    <scope>NUCLEOTIDE SEQUENCE [LARGE SCALE GENOMIC DNA]</scope>
    <source>
        <strain evidence="6">KCTC 39840</strain>
    </source>
</reference>
<name>A0ABU4HLD6_9ACTN</name>
<feature type="compositionally biased region" description="Pro residues" evidence="2">
    <location>
        <begin position="584"/>
        <end position="599"/>
    </location>
</feature>
<evidence type="ECO:0000313" key="6">
    <source>
        <dbReference type="Proteomes" id="UP001284601"/>
    </source>
</evidence>
<keyword evidence="3" id="KW-0732">Signal</keyword>
<evidence type="ECO:0000313" key="5">
    <source>
        <dbReference type="EMBL" id="MDW5594118.1"/>
    </source>
</evidence>
<dbReference type="Pfam" id="PF02494">
    <property type="entry name" value="HYR"/>
    <property type="match status" value="1"/>
</dbReference>
<feature type="chain" id="PRO_5046040651" evidence="3">
    <location>
        <begin position="20"/>
        <end position="732"/>
    </location>
</feature>
<organism evidence="5 6">
    <name type="scientific">Conexibacter stalactiti</name>
    <dbReference type="NCBI Taxonomy" id="1940611"/>
    <lineage>
        <taxon>Bacteria</taxon>
        <taxon>Bacillati</taxon>
        <taxon>Actinomycetota</taxon>
        <taxon>Thermoleophilia</taxon>
        <taxon>Solirubrobacterales</taxon>
        <taxon>Conexibacteraceae</taxon>
        <taxon>Conexibacter</taxon>
    </lineage>
</organism>
<protein>
    <submittedName>
        <fullName evidence="5">HYR domain-containing protein</fullName>
    </submittedName>
</protein>
<evidence type="ECO:0000256" key="3">
    <source>
        <dbReference type="SAM" id="SignalP"/>
    </source>
</evidence>
<feature type="compositionally biased region" description="Basic and acidic residues" evidence="2">
    <location>
        <begin position="571"/>
        <end position="583"/>
    </location>
</feature>
<proteinExistence type="predicted"/>
<evidence type="ECO:0000256" key="1">
    <source>
        <dbReference type="ARBA" id="ARBA00022737"/>
    </source>
</evidence>
<dbReference type="PROSITE" id="PS50825">
    <property type="entry name" value="HYR"/>
    <property type="match status" value="1"/>
</dbReference>
<dbReference type="EMBL" id="JAWSTH010000012">
    <property type="protein sequence ID" value="MDW5594118.1"/>
    <property type="molecule type" value="Genomic_DNA"/>
</dbReference>
<feature type="domain" description="HYR" evidence="4">
    <location>
        <begin position="489"/>
        <end position="569"/>
    </location>
</feature>
<feature type="region of interest" description="Disordered" evidence="2">
    <location>
        <begin position="570"/>
        <end position="636"/>
    </location>
</feature>
<feature type="compositionally biased region" description="Basic and acidic residues" evidence="2">
    <location>
        <begin position="620"/>
        <end position="629"/>
    </location>
</feature>
<keyword evidence="6" id="KW-1185">Reference proteome</keyword>
<dbReference type="Proteomes" id="UP001284601">
    <property type="component" value="Unassembled WGS sequence"/>
</dbReference>
<sequence>MKSWIATVSVTLANLIAFAVVGTAAAVAAAATPGFPADGSVPSGVVSAASADGSTVVVGDPETGRLLVYVRPAGGWGGTPAAPAVVQATNARSGELIGVRVAITDNGDRIAATTSYYMGAAMVFERPAGGWATGSYTGWRVADIGYGDFALSGDGSTLAVGSAGRDRILVYNRDRDFNYFRSGTYIDGMPTAEVALSRNGGLLVTSHTPDDPTHSELGDSDVMMVPRPAIGWSYQSQPYRYQLMQLGDPLPGFGSDVAISGDGRTVVVGADGGVARSALAIYRFDDWTSTRPSPTAILTAGSPVERLGEQVAASPDGGTIAATGASVAGGGPVAAIFLRPDPWWMTIGEAAAVVPAADDVGDGWRIHVAGGGRDLFAGGTTALVHHRGDVLGPRTTVTTVPGAPGGRDGWHVDPVSFSVVADDGSTGAGVAEMRCALDPATAPTSFADLPAGPCPGNALATATGAHRVYAAAADSFGNVGEVEAIDFLLDAVPPRVSLPAAITVDAPTHSGTNVQYSFGSSDDYATVVPVICAPAPGAFFPVGTSTVRCNAIDQAGNVTEGTFDVTVRAGSAREDPPGEDPPRTDPPGQDPPRSVPPGDVPSRSVPPGGTSQRTAPPGDDAQRGGRPGDEDGSPSAGLLRLSALAVRNRTLTVHVSAAARLRVELARCGAARRGRVVCRTVVRASAEARRAGTVRLGLPARLAAGRYRVTVRASAKGASAKPLVKSVGVGRP</sequence>
<dbReference type="InterPro" id="IPR003410">
    <property type="entry name" value="HYR_dom"/>
</dbReference>
<comment type="caution">
    <text evidence="5">The sequence shown here is derived from an EMBL/GenBank/DDBJ whole genome shotgun (WGS) entry which is preliminary data.</text>
</comment>
<dbReference type="RefSeq" id="WP_318596375.1">
    <property type="nucleotide sequence ID" value="NZ_JAWSTH010000012.1"/>
</dbReference>
<feature type="signal peptide" evidence="3">
    <location>
        <begin position="1"/>
        <end position="19"/>
    </location>
</feature>
<evidence type="ECO:0000259" key="4">
    <source>
        <dbReference type="PROSITE" id="PS50825"/>
    </source>
</evidence>
<evidence type="ECO:0000256" key="2">
    <source>
        <dbReference type="SAM" id="MobiDB-lite"/>
    </source>
</evidence>